<gene>
    <name evidence="2" type="ORF">CAL29_24970</name>
</gene>
<evidence type="ECO:0000313" key="2">
    <source>
        <dbReference type="EMBL" id="OZI31186.1"/>
    </source>
</evidence>
<protein>
    <submittedName>
        <fullName evidence="2">Uncharacterized protein</fullName>
    </submittedName>
</protein>
<keyword evidence="3" id="KW-1185">Reference proteome</keyword>
<dbReference type="OrthoDB" id="8636230at2"/>
<sequence length="141" mass="15905">MKDTWQYQIRLRVTEALAERLRDRPDAPEDAPLRAVLDRHGAVIKSQYQAFADYVAEAEREGVAQYPLYRWTRDTIEDPAKEAKYRRVYTAYVNGQEVYDGAVAEALRQELAALGTEGGIEGVTKVDTNPANNPQPPPGKR</sequence>
<evidence type="ECO:0000256" key="1">
    <source>
        <dbReference type="SAM" id="MobiDB-lite"/>
    </source>
</evidence>
<accession>A0A261S1H6</accession>
<name>A0A261S1H6_9BORD</name>
<reference evidence="3" key="1">
    <citation type="submission" date="2017-05" db="EMBL/GenBank/DDBJ databases">
        <title>Complete and WGS of Bordetella genogroups.</title>
        <authorList>
            <person name="Spilker T."/>
            <person name="Lipuma J."/>
        </authorList>
    </citation>
    <scope>NUCLEOTIDE SEQUENCE [LARGE SCALE GENOMIC DNA]</scope>
    <source>
        <strain evidence="3">AU16122</strain>
    </source>
</reference>
<evidence type="ECO:0000313" key="3">
    <source>
        <dbReference type="Proteomes" id="UP000216020"/>
    </source>
</evidence>
<dbReference type="RefSeq" id="WP_094855599.1">
    <property type="nucleotide sequence ID" value="NZ_NEVM01000005.1"/>
</dbReference>
<proteinExistence type="predicted"/>
<dbReference type="Proteomes" id="UP000216020">
    <property type="component" value="Unassembled WGS sequence"/>
</dbReference>
<comment type="caution">
    <text evidence="2">The sequence shown here is derived from an EMBL/GenBank/DDBJ whole genome shotgun (WGS) entry which is preliminary data.</text>
</comment>
<dbReference type="AlphaFoldDB" id="A0A261S1H6"/>
<feature type="region of interest" description="Disordered" evidence="1">
    <location>
        <begin position="118"/>
        <end position="141"/>
    </location>
</feature>
<organism evidence="2 3">
    <name type="scientific">Bordetella genomosp. 10</name>
    <dbReference type="NCBI Taxonomy" id="1416804"/>
    <lineage>
        <taxon>Bacteria</taxon>
        <taxon>Pseudomonadati</taxon>
        <taxon>Pseudomonadota</taxon>
        <taxon>Betaproteobacteria</taxon>
        <taxon>Burkholderiales</taxon>
        <taxon>Alcaligenaceae</taxon>
        <taxon>Bordetella</taxon>
    </lineage>
</organism>
<dbReference type="EMBL" id="NEVM01000005">
    <property type="protein sequence ID" value="OZI31186.1"/>
    <property type="molecule type" value="Genomic_DNA"/>
</dbReference>